<proteinExistence type="predicted"/>
<dbReference type="Proteomes" id="UP000199041">
    <property type="component" value="Unassembled WGS sequence"/>
</dbReference>
<dbReference type="Gene3D" id="3.40.50.1010">
    <property type="entry name" value="5'-nuclease"/>
    <property type="match status" value="1"/>
</dbReference>
<dbReference type="STRING" id="551991.SAMN05192529_102167"/>
<evidence type="ECO:0000259" key="1">
    <source>
        <dbReference type="Pfam" id="PF13470"/>
    </source>
</evidence>
<sequence length="138" mass="15772">MAQKVLIDTDVVLDFFFDRKPFSNDATQLLSLCEKGEIQGFVTPVMISNVYYILRKTARHEKVIESLKKLLNIIEVAQINKQTVLNALHSGFKDFEDALQNFAADNEKDVSIIITRNIKDYKTSELSVMTPGIYLKTR</sequence>
<dbReference type="InterPro" id="IPR029060">
    <property type="entry name" value="PIN-like_dom_sf"/>
</dbReference>
<dbReference type="AlphaFoldDB" id="A0A1H3W825"/>
<dbReference type="Pfam" id="PF13470">
    <property type="entry name" value="PIN_3"/>
    <property type="match status" value="1"/>
</dbReference>
<dbReference type="InterPro" id="IPR002716">
    <property type="entry name" value="PIN_dom"/>
</dbReference>
<reference evidence="2 3" key="1">
    <citation type="submission" date="2016-10" db="EMBL/GenBank/DDBJ databases">
        <authorList>
            <person name="de Groot N.N."/>
        </authorList>
    </citation>
    <scope>NUCLEOTIDE SEQUENCE [LARGE SCALE GENOMIC DNA]</scope>
    <source>
        <strain evidence="2 3">Vu-144</strain>
    </source>
</reference>
<name>A0A1H3W825_9BACT</name>
<keyword evidence="3" id="KW-1185">Reference proteome</keyword>
<dbReference type="OrthoDB" id="1148871at2"/>
<evidence type="ECO:0000313" key="2">
    <source>
        <dbReference type="EMBL" id="SDZ82574.1"/>
    </source>
</evidence>
<protein>
    <submittedName>
        <fullName evidence="2">PIN domain-containing protein</fullName>
    </submittedName>
</protein>
<dbReference type="SUPFAM" id="SSF88723">
    <property type="entry name" value="PIN domain-like"/>
    <property type="match status" value="1"/>
</dbReference>
<feature type="domain" description="PIN" evidence="1">
    <location>
        <begin position="4"/>
        <end position="119"/>
    </location>
</feature>
<organism evidence="2 3">
    <name type="scientific">Arachidicoccus rhizosphaerae</name>
    <dbReference type="NCBI Taxonomy" id="551991"/>
    <lineage>
        <taxon>Bacteria</taxon>
        <taxon>Pseudomonadati</taxon>
        <taxon>Bacteroidota</taxon>
        <taxon>Chitinophagia</taxon>
        <taxon>Chitinophagales</taxon>
        <taxon>Chitinophagaceae</taxon>
        <taxon>Arachidicoccus</taxon>
    </lineage>
</organism>
<gene>
    <name evidence="2" type="ORF">SAMN05192529_102167</name>
</gene>
<accession>A0A1H3W825</accession>
<dbReference type="RefSeq" id="WP_091393177.1">
    <property type="nucleotide sequence ID" value="NZ_FNQY01000002.1"/>
</dbReference>
<dbReference type="EMBL" id="FNQY01000002">
    <property type="protein sequence ID" value="SDZ82574.1"/>
    <property type="molecule type" value="Genomic_DNA"/>
</dbReference>
<evidence type="ECO:0000313" key="3">
    <source>
        <dbReference type="Proteomes" id="UP000199041"/>
    </source>
</evidence>